<dbReference type="InterPro" id="IPR006860">
    <property type="entry name" value="FecR"/>
</dbReference>
<dbReference type="Proteomes" id="UP000570514">
    <property type="component" value="Unassembled WGS sequence"/>
</dbReference>
<evidence type="ECO:0000259" key="2">
    <source>
        <dbReference type="Pfam" id="PF04773"/>
    </source>
</evidence>
<dbReference type="InterPro" id="IPR012373">
    <property type="entry name" value="Ferrdict_sens_TM"/>
</dbReference>
<comment type="caution">
    <text evidence="4">The sequence shown here is derived from an EMBL/GenBank/DDBJ whole genome shotgun (WGS) entry which is preliminary data.</text>
</comment>
<dbReference type="PANTHER" id="PTHR30273">
    <property type="entry name" value="PERIPLASMIC SIGNAL SENSOR AND SIGMA FACTOR ACTIVATOR FECR-RELATED"/>
    <property type="match status" value="1"/>
</dbReference>
<feature type="domain" description="FecR N-terminal" evidence="3">
    <location>
        <begin position="13"/>
        <end position="50"/>
    </location>
</feature>
<protein>
    <submittedName>
        <fullName evidence="4">Transmembrane sensor</fullName>
    </submittedName>
</protein>
<feature type="transmembrane region" description="Helical" evidence="1">
    <location>
        <begin position="81"/>
        <end position="101"/>
    </location>
</feature>
<evidence type="ECO:0000313" key="5">
    <source>
        <dbReference type="Proteomes" id="UP000570514"/>
    </source>
</evidence>
<keyword evidence="1" id="KW-1133">Transmembrane helix</keyword>
<accession>A0A846N2J1</accession>
<dbReference type="Gene3D" id="3.55.50.30">
    <property type="match status" value="1"/>
</dbReference>
<sequence length="323" mass="35482">MIRQTRQKIDDLAADWAAKLDTGALSPEDDAALQAWLKADPRHLGAFGKARGLALFSERACVLGEKDLLQAPSPRLDRRKLLWSCGASIAAAASIALYPPVASWIMGERLYTTRVGETHVAILEDGSVLTLNTDTKIGVRFKKGERNIMLYRGEALFDVAKDRKRPFIVHARDTQVRAVGTSFTVQDLPGRPVQVLVREGVVEVRLKDMPVPARLAANMQAVALPNAAISKKVLPTGDVERGLAWRAGRIAFEGISLKDAISEFARYNDTPIIVDDPQQADHRITGLFISNDPVRFANAVAIALDLEVEMRGDAIHLVKPLRR</sequence>
<keyword evidence="5" id="KW-1185">Reference proteome</keyword>
<feature type="domain" description="FecR protein" evidence="2">
    <location>
        <begin position="111"/>
        <end position="203"/>
    </location>
</feature>
<organism evidence="4 5">
    <name type="scientific">Rhizomicrobium palustre</name>
    <dbReference type="NCBI Taxonomy" id="189966"/>
    <lineage>
        <taxon>Bacteria</taxon>
        <taxon>Pseudomonadati</taxon>
        <taxon>Pseudomonadota</taxon>
        <taxon>Alphaproteobacteria</taxon>
        <taxon>Micropepsales</taxon>
        <taxon>Micropepsaceae</taxon>
        <taxon>Rhizomicrobium</taxon>
    </lineage>
</organism>
<evidence type="ECO:0000313" key="4">
    <source>
        <dbReference type="EMBL" id="NIK89521.1"/>
    </source>
</evidence>
<dbReference type="InterPro" id="IPR032623">
    <property type="entry name" value="FecR_N"/>
</dbReference>
<name>A0A846N2J1_9PROT</name>
<keyword evidence="1 4" id="KW-0812">Transmembrane</keyword>
<evidence type="ECO:0000256" key="1">
    <source>
        <dbReference type="SAM" id="Phobius"/>
    </source>
</evidence>
<dbReference type="RefSeq" id="WP_167083601.1">
    <property type="nucleotide sequence ID" value="NZ_BAAADC010000001.1"/>
</dbReference>
<dbReference type="Pfam" id="PF16220">
    <property type="entry name" value="DUF4880"/>
    <property type="match status" value="1"/>
</dbReference>
<dbReference type="Pfam" id="PF04773">
    <property type="entry name" value="FecR"/>
    <property type="match status" value="1"/>
</dbReference>
<dbReference type="GO" id="GO:0016989">
    <property type="term" value="F:sigma factor antagonist activity"/>
    <property type="evidence" value="ECO:0007669"/>
    <property type="project" value="TreeGrafter"/>
</dbReference>
<proteinExistence type="predicted"/>
<dbReference type="PIRSF" id="PIRSF018266">
    <property type="entry name" value="FecR"/>
    <property type="match status" value="1"/>
</dbReference>
<dbReference type="Gene3D" id="2.60.120.1440">
    <property type="match status" value="1"/>
</dbReference>
<dbReference type="AlphaFoldDB" id="A0A846N2J1"/>
<keyword evidence="1" id="KW-0472">Membrane</keyword>
<dbReference type="EMBL" id="JAASRM010000001">
    <property type="protein sequence ID" value="NIK89521.1"/>
    <property type="molecule type" value="Genomic_DNA"/>
</dbReference>
<gene>
    <name evidence="4" type="ORF">FHS83_002839</name>
</gene>
<dbReference type="PANTHER" id="PTHR30273:SF2">
    <property type="entry name" value="PROTEIN FECR"/>
    <property type="match status" value="1"/>
</dbReference>
<reference evidence="4 5" key="1">
    <citation type="submission" date="2020-03" db="EMBL/GenBank/DDBJ databases">
        <title>Genomic Encyclopedia of Type Strains, Phase IV (KMG-IV): sequencing the most valuable type-strain genomes for metagenomic binning, comparative biology and taxonomic classification.</title>
        <authorList>
            <person name="Goeker M."/>
        </authorList>
    </citation>
    <scope>NUCLEOTIDE SEQUENCE [LARGE SCALE GENOMIC DNA]</scope>
    <source>
        <strain evidence="4 5">DSM 19867</strain>
    </source>
</reference>
<evidence type="ECO:0000259" key="3">
    <source>
        <dbReference type="Pfam" id="PF16220"/>
    </source>
</evidence>